<dbReference type="Proteomes" id="UP000504603">
    <property type="component" value="Unplaced"/>
</dbReference>
<feature type="region of interest" description="Disordered" evidence="1">
    <location>
        <begin position="1"/>
        <end position="24"/>
    </location>
</feature>
<dbReference type="RefSeq" id="XP_022147191.1">
    <property type="nucleotide sequence ID" value="XM_022291499.1"/>
</dbReference>
<dbReference type="AlphaFoldDB" id="A0A6J1D1L5"/>
<evidence type="ECO:0000313" key="3">
    <source>
        <dbReference type="RefSeq" id="XP_022147191.1"/>
    </source>
</evidence>
<dbReference type="InterPro" id="IPR043502">
    <property type="entry name" value="DNA/RNA_pol_sf"/>
</dbReference>
<keyword evidence="2" id="KW-1185">Reference proteome</keyword>
<accession>A0A6J1D1L5</accession>
<evidence type="ECO:0000256" key="1">
    <source>
        <dbReference type="SAM" id="MobiDB-lite"/>
    </source>
</evidence>
<dbReference type="OrthoDB" id="128382at2759"/>
<evidence type="ECO:0000313" key="2">
    <source>
        <dbReference type="Proteomes" id="UP000504603"/>
    </source>
</evidence>
<name>A0A6J1D1L5_MOMCH</name>
<reference evidence="3" key="1">
    <citation type="submission" date="2025-08" db="UniProtKB">
        <authorList>
            <consortium name="RefSeq"/>
        </authorList>
    </citation>
    <scope>IDENTIFICATION</scope>
    <source>
        <strain evidence="3">OHB3-1</strain>
    </source>
</reference>
<dbReference type="PANTHER" id="PTHR11439:SF486">
    <property type="entry name" value="RLK (RECEPTOR-LIKE KINASE) PROTEIN, PUTATIVE-RELATED"/>
    <property type="match status" value="1"/>
</dbReference>
<dbReference type="GeneID" id="111016202"/>
<dbReference type="PANTHER" id="PTHR11439">
    <property type="entry name" value="GAG-POL-RELATED RETROTRANSPOSON"/>
    <property type="match status" value="1"/>
</dbReference>
<dbReference type="SUPFAM" id="SSF56672">
    <property type="entry name" value="DNA/RNA polymerases"/>
    <property type="match status" value="1"/>
</dbReference>
<organism evidence="2 3">
    <name type="scientific">Momordica charantia</name>
    <name type="common">Bitter gourd</name>
    <name type="synonym">Balsam pear</name>
    <dbReference type="NCBI Taxonomy" id="3673"/>
    <lineage>
        <taxon>Eukaryota</taxon>
        <taxon>Viridiplantae</taxon>
        <taxon>Streptophyta</taxon>
        <taxon>Embryophyta</taxon>
        <taxon>Tracheophyta</taxon>
        <taxon>Spermatophyta</taxon>
        <taxon>Magnoliopsida</taxon>
        <taxon>eudicotyledons</taxon>
        <taxon>Gunneridae</taxon>
        <taxon>Pentapetalae</taxon>
        <taxon>rosids</taxon>
        <taxon>fabids</taxon>
        <taxon>Cucurbitales</taxon>
        <taxon>Cucurbitaceae</taxon>
        <taxon>Momordiceae</taxon>
        <taxon>Momordica</taxon>
    </lineage>
</organism>
<proteinExistence type="predicted"/>
<sequence>METETSGCKPVDTPMDANSKLGVNLEDEPVDRGRYQRLVGKLIYLTHTRSDISFAVSVVSQFINEPSKEHMKAVNRILRYLKHDPEKGLMFRKTTNKSLEVYTGVYWVESPVDRKSTSGYCSYV</sequence>
<gene>
    <name evidence="3" type="primary">LOC111016202</name>
</gene>
<dbReference type="KEGG" id="mcha:111016202"/>
<protein>
    <submittedName>
        <fullName evidence="3">Uncharacterized protein LOC111016202</fullName>
    </submittedName>
</protein>